<evidence type="ECO:0000313" key="2">
    <source>
        <dbReference type="EMBL" id="KYM86092.1"/>
    </source>
</evidence>
<feature type="compositionally biased region" description="Polar residues" evidence="1">
    <location>
        <begin position="516"/>
        <end position="527"/>
    </location>
</feature>
<feature type="compositionally biased region" description="Polar residues" evidence="1">
    <location>
        <begin position="390"/>
        <end position="412"/>
    </location>
</feature>
<gene>
    <name evidence="2" type="ORF">ALC53_04286</name>
</gene>
<name>A0A151I4Q3_9HYME</name>
<protein>
    <submittedName>
        <fullName evidence="2">Uncharacterized protein</fullName>
    </submittedName>
</protein>
<evidence type="ECO:0000256" key="1">
    <source>
        <dbReference type="SAM" id="MobiDB-lite"/>
    </source>
</evidence>
<keyword evidence="3" id="KW-1185">Reference proteome</keyword>
<dbReference type="Proteomes" id="UP000078540">
    <property type="component" value="Unassembled WGS sequence"/>
</dbReference>
<accession>A0A151I4Q3</accession>
<feature type="region of interest" description="Disordered" evidence="1">
    <location>
        <begin position="374"/>
        <end position="426"/>
    </location>
</feature>
<organism evidence="2 3">
    <name type="scientific">Atta colombica</name>
    <dbReference type="NCBI Taxonomy" id="520822"/>
    <lineage>
        <taxon>Eukaryota</taxon>
        <taxon>Metazoa</taxon>
        <taxon>Ecdysozoa</taxon>
        <taxon>Arthropoda</taxon>
        <taxon>Hexapoda</taxon>
        <taxon>Insecta</taxon>
        <taxon>Pterygota</taxon>
        <taxon>Neoptera</taxon>
        <taxon>Endopterygota</taxon>
        <taxon>Hymenoptera</taxon>
        <taxon>Apocrita</taxon>
        <taxon>Aculeata</taxon>
        <taxon>Formicoidea</taxon>
        <taxon>Formicidae</taxon>
        <taxon>Myrmicinae</taxon>
        <taxon>Atta</taxon>
    </lineage>
</organism>
<feature type="region of interest" description="Disordered" evidence="1">
    <location>
        <begin position="475"/>
        <end position="532"/>
    </location>
</feature>
<evidence type="ECO:0000313" key="3">
    <source>
        <dbReference type="Proteomes" id="UP000078540"/>
    </source>
</evidence>
<reference evidence="2 3" key="1">
    <citation type="submission" date="2015-09" db="EMBL/GenBank/DDBJ databases">
        <title>Atta colombica WGS genome.</title>
        <authorList>
            <person name="Nygaard S."/>
            <person name="Hu H."/>
            <person name="Boomsma J."/>
            <person name="Zhang G."/>
        </authorList>
    </citation>
    <scope>NUCLEOTIDE SEQUENCE [LARGE SCALE GENOMIC DNA]</scope>
    <source>
        <strain evidence="2">Treedump-2</strain>
        <tissue evidence="2">Whole body</tissue>
    </source>
</reference>
<proteinExistence type="predicted"/>
<dbReference type="EMBL" id="KQ976445">
    <property type="protein sequence ID" value="KYM86092.1"/>
    <property type="molecule type" value="Genomic_DNA"/>
</dbReference>
<dbReference type="AlphaFoldDB" id="A0A151I4Q3"/>
<sequence length="1206" mass="138569">MTRRPQIVNDKVASPTTKNEKKLAQGSLYLYHSQQQRQIYCLAIENYTTQHAEFPAIYACDLERKKSHCVQTLLTDEKLYGKKIPLFGSQSAHLVNNEGQHSFRFYWALCNSTLDHLNRLGEYCKLASLMNIFVIGIMDYAVENLEKTSDIERKATLNKLHNMQWLKNTSYSANPDKIKAVVYKQVQDQDEEKKIEDKVSELAETIKIHAVKELDKYSSINNMLKTDLFNDTMPEKDENIWNKDIDTANLFSNVDNLADQKNEEDMLSIVESIVTAKLEAEFCINKEHKDQSNTSENNTKDIVQETICTNLSESQKINEDTKELKLIKHSDGNNNDSKSVTLCMSNDKQNSICKITDAESNEHVKNNITKTSVKTGSNTNLIKDNEKPSTHNPNSSDSKRAISNSKLLNITDKNGRDHFNNKHKAKNTACIRKQEFVKQRNVSRNGTEKEIKKSNSVKTDFETTDIVCQSKNLNKDKTLPKQTKQFPSKLRGQEPFKKNASTSNFSDDKNKIEKSTYVSGNLNSPLNESERKNEKIVNEQNFHSDQKANRNDFRKNTTFVTQYKNSTFSKPVQNVPRTGQIPMYGRNSSYAYNNSKFNRNRNDSAEHKVMKKELTPTNVFTKSNTGTEKLDTNNLESCTTQKEEIIQPNVKSTNVHEVDTLLSNDKNDTKSIKVETHLIQSKENMNIRNKNQDQTTISEQYCEKMNICKVDVVQQHRETNKEDIKPFKHSSNLASDKCATDSQTNAIHQYSSKVENMQRVNDVNQLENSQITWNQSPDNAMQRGAAIMSLQQSIQNMHFNTQQTFTQTGNLRGQSSWELNSSKFYDQHFSVNDAMRLSQIPNTFNAPPYSKTQISNDDRVTGTSTLETTMNRENSNVLYRYGPNVQQRPVMASDFPGHSVSSCQTNQSRWNSSIQDSYHIEHPYVATQPTMMHIYNSAAFSPDDFNNTMDYVSHPVIYAPSPYMQTWNSQLQYSVPVVYNSPCTNYTFPHHNQSNNFNSSVLDQQHKHNPYMQMNNYARDTYHDTNTCAVQARNSVDNVPMKSNYYYKKHQDNCRTICDVPQYVTSVSYSKSQQGMNFMPAINQCNTSYCPNQKYYKQNMTNYMKNPKGQVQDFICDDNASEDTPPIISPKEFVTSNVNFSNQSDQFATRVFKPEFKMRSNSGYRPPSSLSRYNGNFRRNTTFQDFPTEYTYPVSIGRGTYKTKKT</sequence>